<evidence type="ECO:0000313" key="3">
    <source>
        <dbReference type="Proteomes" id="UP000242367"/>
    </source>
</evidence>
<accession>A0A2P4UJN3</accession>
<evidence type="ECO:0000256" key="1">
    <source>
        <dbReference type="SAM" id="Phobius"/>
    </source>
</evidence>
<sequence>MAGRPLGPYIGLSYGHLISTTPGVVVTRDRWAVHPLALERPDHGRRDEPVRCATCGRTFTVRVLSLDRTLRLRRTLRASAITGLALSVLCAALLAVAGEGAVPVLAFLASVGAVTALLTAMRLRLEVGATPRRPTLTRLRGHRVLPGAGELPA</sequence>
<keyword evidence="1" id="KW-0472">Membrane</keyword>
<keyword evidence="1" id="KW-0812">Transmembrane</keyword>
<keyword evidence="3" id="KW-1185">Reference proteome</keyword>
<protein>
    <submittedName>
        <fullName evidence="2">Uncharacterized protein</fullName>
    </submittedName>
</protein>
<keyword evidence="1" id="KW-1133">Transmembrane helix</keyword>
<reference evidence="2 3" key="1">
    <citation type="journal article" date="2017" name="Chemistry">
        <title>Isolation, Biosynthesis and Chemical Modifications of Rubterolones A-F: Rare Tropolone Alkaloids from Actinomadura sp. 5-2.</title>
        <authorList>
            <person name="Guo H."/>
            <person name="Benndorf R."/>
            <person name="Leichnitz D."/>
            <person name="Klassen J.L."/>
            <person name="Vollmers J."/>
            <person name="Gorls H."/>
            <person name="Steinacker M."/>
            <person name="Weigel C."/>
            <person name="Dahse H.M."/>
            <person name="Kaster A.K."/>
            <person name="de Beer Z.W."/>
            <person name="Poulsen M."/>
            <person name="Beemelmanns C."/>
        </authorList>
    </citation>
    <scope>NUCLEOTIDE SEQUENCE [LARGE SCALE GENOMIC DNA]</scope>
    <source>
        <strain evidence="2 3">5-2</strain>
    </source>
</reference>
<name>A0A2P4UJN3_9ACTN</name>
<dbReference type="AlphaFoldDB" id="A0A2P4UJN3"/>
<organism evidence="2 3">
    <name type="scientific">Actinomadura rubteroloni</name>
    <dbReference type="NCBI Taxonomy" id="1926885"/>
    <lineage>
        <taxon>Bacteria</taxon>
        <taxon>Bacillati</taxon>
        <taxon>Actinomycetota</taxon>
        <taxon>Actinomycetes</taxon>
        <taxon>Streptosporangiales</taxon>
        <taxon>Thermomonosporaceae</taxon>
        <taxon>Actinomadura</taxon>
    </lineage>
</organism>
<evidence type="ECO:0000313" key="2">
    <source>
        <dbReference type="EMBL" id="POM25250.1"/>
    </source>
</evidence>
<proteinExistence type="predicted"/>
<dbReference type="RefSeq" id="WP_103564276.1">
    <property type="nucleotide sequence ID" value="NZ_MTBP01000002.1"/>
</dbReference>
<dbReference type="Proteomes" id="UP000242367">
    <property type="component" value="Unassembled WGS sequence"/>
</dbReference>
<feature type="transmembrane region" description="Helical" evidence="1">
    <location>
        <begin position="78"/>
        <end position="98"/>
    </location>
</feature>
<comment type="caution">
    <text evidence="2">The sequence shown here is derived from an EMBL/GenBank/DDBJ whole genome shotgun (WGS) entry which is preliminary data.</text>
</comment>
<feature type="transmembrane region" description="Helical" evidence="1">
    <location>
        <begin position="104"/>
        <end position="123"/>
    </location>
</feature>
<gene>
    <name evidence="2" type="ORF">BTM25_38940</name>
</gene>
<dbReference type="EMBL" id="MTBP01000002">
    <property type="protein sequence ID" value="POM25250.1"/>
    <property type="molecule type" value="Genomic_DNA"/>
</dbReference>